<sequence>MSTSDCRRGNPGFLFPERLTIARQRRGLTKTALAAEVGVTPRTITRYETDGAPLDMGASLSTALGFPARYFERPLPEVLSADTVAFRAGQRVSARARHAAVATGTHGVELAWWVRERFTVPAPNVPRLDYDSPEEAALTLRTLWGLGTKPLPNLVQLAESHGIAVLGLPPIAGEVDAFSTWVGQQPFIFLARRRTPEGVRFDVAHEIGHLVMHSSRQSGAPQDEGEANRFASEFLMPTETVRRYLPSNPAVPDLLRVKKYFGASAQAMARKAKTIGLQTEWTARMNQVELDKLGYRKAEPGGMAAYERSRVFDFIFSSERSTRYTPAGMAQELALPDEEVHALTLNSVMVGAPSAGGAFLAGSVPGTEPAAAPRLRVVK</sequence>
<dbReference type="InterPro" id="IPR001387">
    <property type="entry name" value="Cro/C1-type_HTH"/>
</dbReference>
<reference evidence="3" key="1">
    <citation type="submission" date="2023-07" db="EMBL/GenBank/DDBJ databases">
        <title>Sequencing the genomes of 1000 actinobacteria strains.</title>
        <authorList>
            <person name="Klenk H.-P."/>
        </authorList>
    </citation>
    <scope>NUCLEOTIDE SEQUENCE</scope>
    <source>
        <strain evidence="3">DSM 107476</strain>
    </source>
</reference>
<name>A0ABU1ZTU5_9CORY</name>
<gene>
    <name evidence="3" type="ORF">J2S39_000017</name>
</gene>
<dbReference type="PANTHER" id="PTHR43236">
    <property type="entry name" value="ANTITOXIN HIGA1"/>
    <property type="match status" value="1"/>
</dbReference>
<dbReference type="InterPro" id="IPR052345">
    <property type="entry name" value="Rad_response_metalloprotease"/>
</dbReference>
<evidence type="ECO:0000313" key="3">
    <source>
        <dbReference type="EMBL" id="MDR7328341.1"/>
    </source>
</evidence>
<dbReference type="RefSeq" id="WP_290197082.1">
    <property type="nucleotide sequence ID" value="NZ_CP047654.1"/>
</dbReference>
<dbReference type="PROSITE" id="PS50943">
    <property type="entry name" value="HTH_CROC1"/>
    <property type="match status" value="1"/>
</dbReference>
<protein>
    <submittedName>
        <fullName evidence="3">Zn-dependent peptidase ImmA (M78 family)/DNA-binding XRE family transcriptional regulator</fullName>
    </submittedName>
</protein>
<dbReference type="Proteomes" id="UP001180840">
    <property type="component" value="Unassembled WGS sequence"/>
</dbReference>
<dbReference type="Pfam" id="PF01381">
    <property type="entry name" value="HTH_3"/>
    <property type="match status" value="1"/>
</dbReference>
<proteinExistence type="inferred from homology"/>
<dbReference type="EMBL" id="JAVDXZ010000001">
    <property type="protein sequence ID" value="MDR7328341.1"/>
    <property type="molecule type" value="Genomic_DNA"/>
</dbReference>
<dbReference type="Pfam" id="PF06114">
    <property type="entry name" value="Peptidase_M78"/>
    <property type="match status" value="1"/>
</dbReference>
<dbReference type="InterPro" id="IPR010359">
    <property type="entry name" value="IrrE_HExxH"/>
</dbReference>
<comment type="similarity">
    <text evidence="1">Belongs to the short-chain fatty acyl-CoA assimilation regulator (ScfR) family.</text>
</comment>
<accession>A0ABU1ZTU5</accession>
<evidence type="ECO:0000259" key="2">
    <source>
        <dbReference type="PROSITE" id="PS50943"/>
    </source>
</evidence>
<comment type="caution">
    <text evidence="3">The sequence shown here is derived from an EMBL/GenBank/DDBJ whole genome shotgun (WGS) entry which is preliminary data.</text>
</comment>
<keyword evidence="4" id="KW-1185">Reference proteome</keyword>
<dbReference type="PANTHER" id="PTHR43236:SF1">
    <property type="entry name" value="BLL7220 PROTEIN"/>
    <property type="match status" value="1"/>
</dbReference>
<dbReference type="CDD" id="cd00093">
    <property type="entry name" value="HTH_XRE"/>
    <property type="match status" value="1"/>
</dbReference>
<feature type="domain" description="HTH cro/C1-type" evidence="2">
    <location>
        <begin position="19"/>
        <end position="71"/>
    </location>
</feature>
<dbReference type="InterPro" id="IPR010982">
    <property type="entry name" value="Lambda_DNA-bd_dom_sf"/>
</dbReference>
<dbReference type="SMART" id="SM00530">
    <property type="entry name" value="HTH_XRE"/>
    <property type="match status" value="1"/>
</dbReference>
<dbReference type="Gene3D" id="1.10.260.40">
    <property type="entry name" value="lambda repressor-like DNA-binding domains"/>
    <property type="match status" value="1"/>
</dbReference>
<dbReference type="SUPFAM" id="SSF47413">
    <property type="entry name" value="lambda repressor-like DNA-binding domains"/>
    <property type="match status" value="1"/>
</dbReference>
<organism evidence="3 4">
    <name type="scientific">Corynebacterium guangdongense</name>
    <dbReference type="NCBI Taxonomy" id="1783348"/>
    <lineage>
        <taxon>Bacteria</taxon>
        <taxon>Bacillati</taxon>
        <taxon>Actinomycetota</taxon>
        <taxon>Actinomycetes</taxon>
        <taxon>Mycobacteriales</taxon>
        <taxon>Corynebacteriaceae</taxon>
        <taxon>Corynebacterium</taxon>
    </lineage>
</organism>
<dbReference type="Gene3D" id="1.10.10.2910">
    <property type="match status" value="1"/>
</dbReference>
<evidence type="ECO:0000313" key="4">
    <source>
        <dbReference type="Proteomes" id="UP001180840"/>
    </source>
</evidence>
<evidence type="ECO:0000256" key="1">
    <source>
        <dbReference type="ARBA" id="ARBA00007227"/>
    </source>
</evidence>